<dbReference type="InterPro" id="IPR050240">
    <property type="entry name" value="DNA_pol_type-B"/>
</dbReference>
<protein>
    <submittedName>
        <fullName evidence="2">Uncharacterized protein</fullName>
    </submittedName>
</protein>
<comment type="caution">
    <text evidence="2">The sequence shown here is derived from an EMBL/GenBank/DDBJ whole genome shotgun (WGS) entry which is preliminary data.</text>
</comment>
<evidence type="ECO:0000313" key="3">
    <source>
        <dbReference type="Proteomes" id="UP001434883"/>
    </source>
</evidence>
<feature type="region of interest" description="Disordered" evidence="1">
    <location>
        <begin position="1"/>
        <end position="35"/>
    </location>
</feature>
<dbReference type="EMBL" id="JAHRIN010043366">
    <property type="protein sequence ID" value="MEQ2206830.1"/>
    <property type="molecule type" value="Genomic_DNA"/>
</dbReference>
<gene>
    <name evidence="2" type="ORF">XENOCAPTIV_003469</name>
</gene>
<dbReference type="PANTHER" id="PTHR10322:SF23">
    <property type="entry name" value="DNA POLYMERASE DELTA CATALYTIC SUBUNIT"/>
    <property type="match status" value="1"/>
</dbReference>
<evidence type="ECO:0000256" key="1">
    <source>
        <dbReference type="SAM" id="MobiDB-lite"/>
    </source>
</evidence>
<organism evidence="2 3">
    <name type="scientific">Xenoophorus captivus</name>
    <dbReference type="NCBI Taxonomy" id="1517983"/>
    <lineage>
        <taxon>Eukaryota</taxon>
        <taxon>Metazoa</taxon>
        <taxon>Chordata</taxon>
        <taxon>Craniata</taxon>
        <taxon>Vertebrata</taxon>
        <taxon>Euteleostomi</taxon>
        <taxon>Actinopterygii</taxon>
        <taxon>Neopterygii</taxon>
        <taxon>Teleostei</taxon>
        <taxon>Neoteleostei</taxon>
        <taxon>Acanthomorphata</taxon>
        <taxon>Ovalentaria</taxon>
        <taxon>Atherinomorphae</taxon>
        <taxon>Cyprinodontiformes</taxon>
        <taxon>Goodeidae</taxon>
        <taxon>Xenoophorus</taxon>
    </lineage>
</organism>
<name>A0ABV0RF97_9TELE</name>
<dbReference type="Gene3D" id="2.40.50.730">
    <property type="match status" value="1"/>
</dbReference>
<reference evidence="2 3" key="1">
    <citation type="submission" date="2021-06" db="EMBL/GenBank/DDBJ databases">
        <authorList>
            <person name="Palmer J.M."/>
        </authorList>
    </citation>
    <scope>NUCLEOTIDE SEQUENCE [LARGE SCALE GENOMIC DNA]</scope>
    <source>
        <strain evidence="2 3">XC_2019</strain>
        <tissue evidence="2">Muscle</tissue>
    </source>
</reference>
<feature type="compositionally biased region" description="Acidic residues" evidence="1">
    <location>
        <begin position="26"/>
        <end position="35"/>
    </location>
</feature>
<proteinExistence type="predicted"/>
<dbReference type="Proteomes" id="UP001434883">
    <property type="component" value="Unassembled WGS sequence"/>
</dbReference>
<evidence type="ECO:0000313" key="2">
    <source>
        <dbReference type="EMBL" id="MEQ2206830.1"/>
    </source>
</evidence>
<keyword evidence="3" id="KW-1185">Reference proteome</keyword>
<accession>A0ABV0RF97</accession>
<sequence>MEFKRRNGAPLMGGASQAKRGKTTGEWEDSPSQFEEELSMFDDAEMDMDDMEGQAGHDVIPVGGSIAGMPGQSQGKVPIIRMFGVTDSGNSVFMVDSDVVGCCWIELPKGKYSVREEKSSTHPVSQTPSKVDLFPYLGRMQGVQSVLRESSFQSKQMGRRENKTINMEGRVQFDLLQVSTRYVAYAVNIYIY</sequence>
<dbReference type="PANTHER" id="PTHR10322">
    <property type="entry name" value="DNA POLYMERASE CATALYTIC SUBUNIT"/>
    <property type="match status" value="1"/>
</dbReference>